<evidence type="ECO:0000313" key="3">
    <source>
        <dbReference type="EMBL" id="MFC4493853.1"/>
    </source>
</evidence>
<evidence type="ECO:0008006" key="5">
    <source>
        <dbReference type="Google" id="ProtNLM"/>
    </source>
</evidence>
<evidence type="ECO:0000256" key="1">
    <source>
        <dbReference type="SAM" id="MobiDB-lite"/>
    </source>
</evidence>
<feature type="region of interest" description="Disordered" evidence="1">
    <location>
        <begin position="30"/>
        <end position="72"/>
    </location>
</feature>
<evidence type="ECO:0000256" key="2">
    <source>
        <dbReference type="SAM" id="SignalP"/>
    </source>
</evidence>
<dbReference type="RefSeq" id="WP_386443801.1">
    <property type="nucleotide sequence ID" value="NZ_JBHSFH010000004.1"/>
</dbReference>
<proteinExistence type="predicted"/>
<dbReference type="EMBL" id="JBHSFH010000004">
    <property type="protein sequence ID" value="MFC4493853.1"/>
    <property type="molecule type" value="Genomic_DNA"/>
</dbReference>
<keyword evidence="2" id="KW-0732">Signal</keyword>
<comment type="caution">
    <text evidence="3">The sequence shown here is derived from an EMBL/GenBank/DDBJ whole genome shotgun (WGS) entry which is preliminary data.</text>
</comment>
<feature type="signal peptide" evidence="2">
    <location>
        <begin position="1"/>
        <end position="23"/>
    </location>
</feature>
<gene>
    <name evidence="3" type="ORF">ACFPA8_06855</name>
</gene>
<dbReference type="Proteomes" id="UP001595997">
    <property type="component" value="Unassembled WGS sequence"/>
</dbReference>
<organism evidence="3 4">
    <name type="scientific">Streptomyces ovatisporus</name>
    <dbReference type="NCBI Taxonomy" id="1128682"/>
    <lineage>
        <taxon>Bacteria</taxon>
        <taxon>Bacillati</taxon>
        <taxon>Actinomycetota</taxon>
        <taxon>Actinomycetes</taxon>
        <taxon>Kitasatosporales</taxon>
        <taxon>Streptomycetaceae</taxon>
        <taxon>Streptomyces</taxon>
    </lineage>
</organism>
<evidence type="ECO:0000313" key="4">
    <source>
        <dbReference type="Proteomes" id="UP001595997"/>
    </source>
</evidence>
<feature type="compositionally biased region" description="Low complexity" evidence="1">
    <location>
        <begin position="57"/>
        <end position="67"/>
    </location>
</feature>
<name>A0ABV9A1T6_9ACTN</name>
<protein>
    <recommendedName>
        <fullName evidence="5">Lipoprotein</fullName>
    </recommendedName>
</protein>
<sequence>MTVQYRYARAKRPLLCTTLLTLALLTGCGGESGSGTGNEKSANGTGRTAGGKDDSSEAGSSPSSPAADGKDTGACRDAQCEVLVTAGDVLRPQASYGIQQFTVEQIRKGVVSWRTVFTTGSASMQTRGSSLSSTSCTGGECNGRLGRAVGRLETDKVIIDFSLIDDDSAVAKLTPKR</sequence>
<reference evidence="4" key="1">
    <citation type="journal article" date="2019" name="Int. J. Syst. Evol. Microbiol.">
        <title>The Global Catalogue of Microorganisms (GCM) 10K type strain sequencing project: providing services to taxonomists for standard genome sequencing and annotation.</title>
        <authorList>
            <consortium name="The Broad Institute Genomics Platform"/>
            <consortium name="The Broad Institute Genome Sequencing Center for Infectious Disease"/>
            <person name="Wu L."/>
            <person name="Ma J."/>
        </authorList>
    </citation>
    <scope>NUCLEOTIDE SEQUENCE [LARGE SCALE GENOMIC DNA]</scope>
    <source>
        <strain evidence="4">CGMCC 4.7357</strain>
    </source>
</reference>
<feature type="chain" id="PRO_5045377470" description="Lipoprotein" evidence="2">
    <location>
        <begin position="24"/>
        <end position="177"/>
    </location>
</feature>
<dbReference type="PROSITE" id="PS51257">
    <property type="entry name" value="PROKAR_LIPOPROTEIN"/>
    <property type="match status" value="1"/>
</dbReference>
<keyword evidence="4" id="KW-1185">Reference proteome</keyword>
<accession>A0ABV9A1T6</accession>